<organism evidence="1 2">
    <name type="scientific">Arachnia rubra</name>
    <dbReference type="NCBI Taxonomy" id="1547448"/>
    <lineage>
        <taxon>Bacteria</taxon>
        <taxon>Bacillati</taxon>
        <taxon>Actinomycetota</taxon>
        <taxon>Actinomycetes</taxon>
        <taxon>Propionibacteriales</taxon>
        <taxon>Propionibacteriaceae</taxon>
        <taxon>Arachnia</taxon>
    </lineage>
</organism>
<dbReference type="PIRSF" id="PIRSF000709">
    <property type="entry name" value="6PFK_2-Ptase"/>
    <property type="match status" value="1"/>
</dbReference>
<dbReference type="EMBL" id="CP072384">
    <property type="protein sequence ID" value="QUC09363.1"/>
    <property type="molecule type" value="Genomic_DNA"/>
</dbReference>
<dbReference type="PANTHER" id="PTHR48100:SF1">
    <property type="entry name" value="HISTIDINE PHOSPHATASE FAMILY PROTEIN-RELATED"/>
    <property type="match status" value="1"/>
</dbReference>
<dbReference type="Pfam" id="PF00300">
    <property type="entry name" value="His_Phos_1"/>
    <property type="match status" value="1"/>
</dbReference>
<dbReference type="Gene3D" id="3.40.50.1240">
    <property type="entry name" value="Phosphoglycerate mutase-like"/>
    <property type="match status" value="1"/>
</dbReference>
<reference evidence="1 2" key="1">
    <citation type="submission" date="2021-03" db="EMBL/GenBank/DDBJ databases">
        <title>Human Oral Microbial Genomes.</title>
        <authorList>
            <person name="Johnston C.D."/>
            <person name="Chen T."/>
            <person name="Dewhirst F.E."/>
        </authorList>
    </citation>
    <scope>NUCLEOTIDE SEQUENCE [LARGE SCALE GENOMIC DNA]</scope>
    <source>
        <strain evidence="1 2">DSMZ 100122</strain>
    </source>
</reference>
<dbReference type="Proteomes" id="UP000678513">
    <property type="component" value="Chromosome"/>
</dbReference>
<protein>
    <submittedName>
        <fullName evidence="1">Histidine phosphatase family protein</fullName>
    </submittedName>
</protein>
<sequence length="204" mass="22354">MTHTRLVFLRHGQTEWNLLGKLQGQADIDLDEVGEQQAVEAARFFQQWSFDACYTSDLKRALRTAQIVATPHGIDAVPDARLREINVGTWSGLTAAEASAELPRLAELYNKGIDFRRSPAGETQAEMVRRALPAMHEIMGQHEGQQILIVTHGLLLASIVAALVGGRDDASMLGIPENTCYSTVTVRGGKPWLMTHNAPTTPIT</sequence>
<dbReference type="InterPro" id="IPR050275">
    <property type="entry name" value="PGM_Phosphatase"/>
</dbReference>
<name>A0ABX7Y936_9ACTN</name>
<dbReference type="RefSeq" id="WP_212326820.1">
    <property type="nucleotide sequence ID" value="NZ_AP024463.1"/>
</dbReference>
<dbReference type="SUPFAM" id="SSF53254">
    <property type="entry name" value="Phosphoglycerate mutase-like"/>
    <property type="match status" value="1"/>
</dbReference>
<gene>
    <name evidence="1" type="ORF">J5A65_06535</name>
</gene>
<dbReference type="SMART" id="SM00855">
    <property type="entry name" value="PGAM"/>
    <property type="match status" value="1"/>
</dbReference>
<proteinExistence type="predicted"/>
<dbReference type="InterPro" id="IPR013078">
    <property type="entry name" value="His_Pase_superF_clade-1"/>
</dbReference>
<evidence type="ECO:0000313" key="1">
    <source>
        <dbReference type="EMBL" id="QUC09363.1"/>
    </source>
</evidence>
<keyword evidence="2" id="KW-1185">Reference proteome</keyword>
<accession>A0ABX7Y936</accession>
<dbReference type="PANTHER" id="PTHR48100">
    <property type="entry name" value="BROAD-SPECIFICITY PHOSPHATASE YOR283W-RELATED"/>
    <property type="match status" value="1"/>
</dbReference>
<dbReference type="InterPro" id="IPR029033">
    <property type="entry name" value="His_PPase_superfam"/>
</dbReference>
<evidence type="ECO:0000313" key="2">
    <source>
        <dbReference type="Proteomes" id="UP000678513"/>
    </source>
</evidence>
<dbReference type="CDD" id="cd07067">
    <property type="entry name" value="HP_PGM_like"/>
    <property type="match status" value="1"/>
</dbReference>